<sequence length="242" mass="26675">MPHSQMCTTAGNDAGMDDDILSDIVPPRVGMNPSKTSLEAGEGEAKQENGGLATKRMEMAKAKIADAVRRWSYLLGQTGPFEHSIHQARLLPRICRAHVRRAAEPKRSWIKMPLFAFFPAFRALLVCPSHPPRSLLFSCTGTAALRPSDNYARHRKSTKQGDNELLKYGEAGLPRDDQRFHQLQASTRNGPLPTPRPRLDDLPAQDGFNGISILADDEMGLGKAQLRSAGPKELPKSMLQDL</sequence>
<dbReference type="Proteomes" id="UP000567179">
    <property type="component" value="Unassembled WGS sequence"/>
</dbReference>
<dbReference type="EMBL" id="JAACJJ010000028">
    <property type="protein sequence ID" value="KAF5320687.1"/>
    <property type="molecule type" value="Genomic_DNA"/>
</dbReference>
<name>A0A8H5BCF4_9AGAR</name>
<comment type="caution">
    <text evidence="2">The sequence shown here is derived from an EMBL/GenBank/DDBJ whole genome shotgun (WGS) entry which is preliminary data.</text>
</comment>
<evidence type="ECO:0000256" key="1">
    <source>
        <dbReference type="SAM" id="MobiDB-lite"/>
    </source>
</evidence>
<evidence type="ECO:0000313" key="2">
    <source>
        <dbReference type="EMBL" id="KAF5320687.1"/>
    </source>
</evidence>
<keyword evidence="3" id="KW-1185">Reference proteome</keyword>
<reference evidence="2 3" key="1">
    <citation type="journal article" date="2020" name="ISME J.">
        <title>Uncovering the hidden diversity of litter-decomposition mechanisms in mushroom-forming fungi.</title>
        <authorList>
            <person name="Floudas D."/>
            <person name="Bentzer J."/>
            <person name="Ahren D."/>
            <person name="Johansson T."/>
            <person name="Persson P."/>
            <person name="Tunlid A."/>
        </authorList>
    </citation>
    <scope>NUCLEOTIDE SEQUENCE [LARGE SCALE GENOMIC DNA]</scope>
    <source>
        <strain evidence="2 3">CBS 101986</strain>
    </source>
</reference>
<proteinExistence type="predicted"/>
<dbReference type="OrthoDB" id="2691546at2759"/>
<feature type="compositionally biased region" description="Polar residues" evidence="1">
    <location>
        <begin position="1"/>
        <end position="11"/>
    </location>
</feature>
<organism evidence="2 3">
    <name type="scientific">Psilocybe cf. subviscida</name>
    <dbReference type="NCBI Taxonomy" id="2480587"/>
    <lineage>
        <taxon>Eukaryota</taxon>
        <taxon>Fungi</taxon>
        <taxon>Dikarya</taxon>
        <taxon>Basidiomycota</taxon>
        <taxon>Agaricomycotina</taxon>
        <taxon>Agaricomycetes</taxon>
        <taxon>Agaricomycetidae</taxon>
        <taxon>Agaricales</taxon>
        <taxon>Agaricineae</taxon>
        <taxon>Strophariaceae</taxon>
        <taxon>Psilocybe</taxon>
    </lineage>
</organism>
<gene>
    <name evidence="2" type="ORF">D9619_000024</name>
</gene>
<protein>
    <submittedName>
        <fullName evidence="2">Uncharacterized protein</fullName>
    </submittedName>
</protein>
<dbReference type="AlphaFoldDB" id="A0A8H5BCF4"/>
<accession>A0A8H5BCF4</accession>
<feature type="region of interest" description="Disordered" evidence="1">
    <location>
        <begin position="1"/>
        <end position="49"/>
    </location>
</feature>
<evidence type="ECO:0000313" key="3">
    <source>
        <dbReference type="Proteomes" id="UP000567179"/>
    </source>
</evidence>